<evidence type="ECO:0000259" key="5">
    <source>
        <dbReference type="Pfam" id="PF00441"/>
    </source>
</evidence>
<comment type="similarity">
    <text evidence="2">Belongs to the acyl-CoA dehydrogenase family.</text>
</comment>
<dbReference type="Pfam" id="PF12186">
    <property type="entry name" value="AcylCoA_dehyd_C"/>
    <property type="match status" value="1"/>
</dbReference>
<dbReference type="Gene3D" id="2.40.110.10">
    <property type="entry name" value="Butyryl-CoA Dehydrogenase, subunit A, domain 2"/>
    <property type="match status" value="1"/>
</dbReference>
<feature type="domain" description="Acyl-CoA dehydrogenase/oxidase N-terminal" evidence="7">
    <location>
        <begin position="98"/>
        <end position="168"/>
    </location>
</feature>
<organism evidence="9">
    <name type="scientific">bioreactor metagenome</name>
    <dbReference type="NCBI Taxonomy" id="1076179"/>
    <lineage>
        <taxon>unclassified sequences</taxon>
        <taxon>metagenomes</taxon>
        <taxon>ecological metagenomes</taxon>
    </lineage>
</organism>
<gene>
    <name evidence="9" type="primary">caiA_6</name>
    <name evidence="9" type="ORF">SDC9_31195</name>
</gene>
<dbReference type="InterPro" id="IPR020964">
    <property type="entry name" value="Acyl-CoA_dehydrogenase_C"/>
</dbReference>
<dbReference type="EMBL" id="VSSQ01000202">
    <property type="protein sequence ID" value="MPL85227.1"/>
    <property type="molecule type" value="Genomic_DNA"/>
</dbReference>
<reference evidence="9" key="1">
    <citation type="submission" date="2019-08" db="EMBL/GenBank/DDBJ databases">
        <authorList>
            <person name="Kucharzyk K."/>
            <person name="Murdoch R.W."/>
            <person name="Higgins S."/>
            <person name="Loffler F."/>
        </authorList>
    </citation>
    <scope>NUCLEOTIDE SEQUENCE</scope>
</reference>
<dbReference type="EC" id="1.3.99.-" evidence="9"/>
<dbReference type="GO" id="GO:0050660">
    <property type="term" value="F:flavin adenine dinucleotide binding"/>
    <property type="evidence" value="ECO:0007669"/>
    <property type="project" value="InterPro"/>
</dbReference>
<dbReference type="Pfam" id="PF02770">
    <property type="entry name" value="Acyl-CoA_dh_M"/>
    <property type="match status" value="1"/>
</dbReference>
<dbReference type="InterPro" id="IPR037069">
    <property type="entry name" value="AcylCoA_DH/ox_N_sf"/>
</dbReference>
<evidence type="ECO:0000256" key="4">
    <source>
        <dbReference type="ARBA" id="ARBA00022827"/>
    </source>
</evidence>
<dbReference type="Gene3D" id="1.20.140.10">
    <property type="entry name" value="Butyryl-CoA Dehydrogenase, subunit A, domain 3"/>
    <property type="match status" value="1"/>
</dbReference>
<name>A0A644V1W4_9ZZZZ</name>
<evidence type="ECO:0000256" key="2">
    <source>
        <dbReference type="ARBA" id="ARBA00009347"/>
    </source>
</evidence>
<keyword evidence="3" id="KW-0285">Flavoprotein</keyword>
<dbReference type="InterPro" id="IPR006091">
    <property type="entry name" value="Acyl-CoA_Oxase/DH_mid-dom"/>
</dbReference>
<accession>A0A644V1W4</accession>
<dbReference type="InterPro" id="IPR013786">
    <property type="entry name" value="AcylCoA_DH/ox_N"/>
</dbReference>
<dbReference type="InterPro" id="IPR052166">
    <property type="entry name" value="Diverse_Acyl-CoA_DH"/>
</dbReference>
<dbReference type="SUPFAM" id="SSF158494">
    <property type="entry name" value="PG0775 C-terminal domain-like"/>
    <property type="match status" value="1"/>
</dbReference>
<keyword evidence="9" id="KW-0560">Oxidoreductase</keyword>
<dbReference type="InterPro" id="IPR009100">
    <property type="entry name" value="AcylCoA_DH/oxidase_NM_dom_sf"/>
</dbReference>
<protein>
    <submittedName>
        <fullName evidence="9">Crotonobetainyl-CoA dehydrogenase</fullName>
        <ecNumber evidence="9">1.3.99.-</ecNumber>
    </submittedName>
</protein>
<dbReference type="Gene3D" id="1.20.120.470">
    <property type="entry name" value="Acyl-CoA dehydrogenase, C-terminal domain"/>
    <property type="match status" value="1"/>
</dbReference>
<dbReference type="SUPFAM" id="SSF56645">
    <property type="entry name" value="Acyl-CoA dehydrogenase NM domain-like"/>
    <property type="match status" value="1"/>
</dbReference>
<evidence type="ECO:0000256" key="3">
    <source>
        <dbReference type="ARBA" id="ARBA00022630"/>
    </source>
</evidence>
<evidence type="ECO:0000256" key="1">
    <source>
        <dbReference type="ARBA" id="ARBA00001974"/>
    </source>
</evidence>
<dbReference type="AlphaFoldDB" id="A0A644V1W4"/>
<evidence type="ECO:0000259" key="8">
    <source>
        <dbReference type="Pfam" id="PF12186"/>
    </source>
</evidence>
<dbReference type="PROSITE" id="PS00073">
    <property type="entry name" value="ACYL_COA_DH_2"/>
    <property type="match status" value="1"/>
</dbReference>
<dbReference type="PANTHER" id="PTHR42803">
    <property type="entry name" value="ACYL-COA DEHYDROGENASE"/>
    <property type="match status" value="1"/>
</dbReference>
<evidence type="ECO:0000259" key="6">
    <source>
        <dbReference type="Pfam" id="PF02770"/>
    </source>
</evidence>
<sequence>MANFYKDNKDLRFQFDHPLMKRIVALKEQDFKDSGQFDYAPCTADDAIDSYDKVMEIMGDICGNIIALNAENVDKSGPVHHEGRVYYASGTKQNQDVLTQAGMYGMALPREFGGLNFSMVPYVMSAELVARADAGFANIWGLQDCAETINEYASEEIKKEFLPRINCGETCSMDLTEPDAGSDLQAVMLKASFNESENRWYLNGVKRFITNGDAEIKLVLARSEEGTTDGRGLSYFVYDKKWGGVTVRRIENKLGIKGSPTCELVFNNAPAKLVGERKLGLIKYVMSLMNGARLGVGAQSVGISEAAYREALKYAHERAQFGKPIIQFPAVYEMLAIIKAKLQASRSLLYETTRFVDVYKSYGFLAEERKLSPEERNESKKFQKLADMFTPMLKLMSSEYCNQNAYDSLQIHGGSGFMKDYPIERIYRDARITTIYEGTSQLQVVAAQRYVTNGSYLAQMREYELIPVKPEYEPYKKEVIEMTEQYAKAVELLNGKDSEYIDFHARRLVEMASHIIMSYLLLIDTQRDESYSASMEIFIDKAKSWNNERFSYVNDFTDYKLGSFLSVKGETSIEA</sequence>
<evidence type="ECO:0000313" key="9">
    <source>
        <dbReference type="EMBL" id="MPL85227.1"/>
    </source>
</evidence>
<keyword evidence="4" id="KW-0274">FAD</keyword>
<dbReference type="InterPro" id="IPR046373">
    <property type="entry name" value="Acyl-CoA_Oxase/DH_mid-dom_sf"/>
</dbReference>
<comment type="cofactor">
    <cofactor evidence="1">
        <name>FAD</name>
        <dbReference type="ChEBI" id="CHEBI:57692"/>
    </cofactor>
</comment>
<feature type="domain" description="Acyl-CoA dehydrogenase C-terminal" evidence="8">
    <location>
        <begin position="452"/>
        <end position="557"/>
    </location>
</feature>
<dbReference type="PANTHER" id="PTHR42803:SF1">
    <property type="entry name" value="BROAD-SPECIFICITY LINEAR ACYL-COA DEHYDROGENASE FADE5"/>
    <property type="match status" value="1"/>
</dbReference>
<dbReference type="InterPro" id="IPR006089">
    <property type="entry name" value="Acyl-CoA_DH_CS"/>
</dbReference>
<comment type="caution">
    <text evidence="9">The sequence shown here is derived from an EMBL/GenBank/DDBJ whole genome shotgun (WGS) entry which is preliminary data.</text>
</comment>
<dbReference type="GO" id="GO:0003995">
    <property type="term" value="F:acyl-CoA dehydrogenase activity"/>
    <property type="evidence" value="ECO:0007669"/>
    <property type="project" value="InterPro"/>
</dbReference>
<proteinExistence type="inferred from homology"/>
<feature type="domain" description="Acyl-CoA oxidase/dehydrogenase middle" evidence="6">
    <location>
        <begin position="173"/>
        <end position="268"/>
    </location>
</feature>
<dbReference type="Gene3D" id="1.10.540.10">
    <property type="entry name" value="Acyl-CoA dehydrogenase/oxidase, N-terminal domain"/>
    <property type="match status" value="1"/>
</dbReference>
<dbReference type="SUPFAM" id="SSF47203">
    <property type="entry name" value="Acyl-CoA dehydrogenase C-terminal domain-like"/>
    <property type="match status" value="1"/>
</dbReference>
<dbReference type="Pfam" id="PF00441">
    <property type="entry name" value="Acyl-CoA_dh_1"/>
    <property type="match status" value="1"/>
</dbReference>
<dbReference type="Pfam" id="PF02771">
    <property type="entry name" value="Acyl-CoA_dh_N"/>
    <property type="match status" value="1"/>
</dbReference>
<feature type="domain" description="Acyl-CoA dehydrogenase/oxidase C-terminal" evidence="5">
    <location>
        <begin position="283"/>
        <end position="444"/>
    </location>
</feature>
<dbReference type="InterPro" id="IPR009075">
    <property type="entry name" value="AcylCo_DH/oxidase_C"/>
</dbReference>
<evidence type="ECO:0000259" key="7">
    <source>
        <dbReference type="Pfam" id="PF02771"/>
    </source>
</evidence>
<dbReference type="InterPro" id="IPR036250">
    <property type="entry name" value="AcylCo_DH-like_C"/>
</dbReference>
<dbReference type="InterPro" id="IPR036797">
    <property type="entry name" value="Acyl-CoA_dehydrogenase_C_sf"/>
</dbReference>